<evidence type="ECO:0000313" key="3">
    <source>
        <dbReference type="Proteomes" id="UP000324800"/>
    </source>
</evidence>
<dbReference type="InterPro" id="IPR012677">
    <property type="entry name" value="Nucleotide-bd_a/b_plait_sf"/>
</dbReference>
<proteinExistence type="predicted"/>
<gene>
    <name evidence="2" type="ORF">EZS28_003445</name>
</gene>
<dbReference type="CDD" id="cd00590">
    <property type="entry name" value="RRM_SF"/>
    <property type="match status" value="1"/>
</dbReference>
<dbReference type="InterPro" id="IPR035979">
    <property type="entry name" value="RBD_domain_sf"/>
</dbReference>
<sequence length="125" mass="14007">MTTTFIFYFIGIICTILDTNKLEYLGFEFGGQAQNDISYGIADIAVSKEVVVNKDLGVISTQIEKINWSEISIYKDQLGVPYGYVYVQFQSIEDAKDAFVSLNGTQIDQQFIILKFAHTADKGGR</sequence>
<dbReference type="Proteomes" id="UP000324800">
    <property type="component" value="Unassembled WGS sequence"/>
</dbReference>
<comment type="caution">
    <text evidence="2">The sequence shown here is derived from an EMBL/GenBank/DDBJ whole genome shotgun (WGS) entry which is preliminary data.</text>
</comment>
<reference evidence="2 3" key="1">
    <citation type="submission" date="2019-03" db="EMBL/GenBank/DDBJ databases">
        <title>Single cell metagenomics reveals metabolic interactions within the superorganism composed of flagellate Streblomastix strix and complex community of Bacteroidetes bacteria on its surface.</title>
        <authorList>
            <person name="Treitli S.C."/>
            <person name="Kolisko M."/>
            <person name="Husnik F."/>
            <person name="Keeling P."/>
            <person name="Hampl V."/>
        </authorList>
    </citation>
    <scope>NUCLEOTIDE SEQUENCE [LARGE SCALE GENOMIC DNA]</scope>
    <source>
        <strain evidence="2">ST1C</strain>
    </source>
</reference>
<dbReference type="Pfam" id="PF00076">
    <property type="entry name" value="RRM_1"/>
    <property type="match status" value="1"/>
</dbReference>
<evidence type="ECO:0000259" key="1">
    <source>
        <dbReference type="Pfam" id="PF00076"/>
    </source>
</evidence>
<dbReference type="GO" id="GO:0003723">
    <property type="term" value="F:RNA binding"/>
    <property type="evidence" value="ECO:0007669"/>
    <property type="project" value="InterPro"/>
</dbReference>
<dbReference type="AlphaFoldDB" id="A0A5J4X2N7"/>
<feature type="domain" description="RRM" evidence="1">
    <location>
        <begin position="69"/>
        <end position="112"/>
    </location>
</feature>
<dbReference type="InterPro" id="IPR000504">
    <property type="entry name" value="RRM_dom"/>
</dbReference>
<name>A0A5J4X2N7_9EUKA</name>
<accession>A0A5J4X2N7</accession>
<dbReference type="EMBL" id="SNRW01000456">
    <property type="protein sequence ID" value="KAA6401036.1"/>
    <property type="molecule type" value="Genomic_DNA"/>
</dbReference>
<dbReference type="OrthoDB" id="252020at2759"/>
<organism evidence="2 3">
    <name type="scientific">Streblomastix strix</name>
    <dbReference type="NCBI Taxonomy" id="222440"/>
    <lineage>
        <taxon>Eukaryota</taxon>
        <taxon>Metamonada</taxon>
        <taxon>Preaxostyla</taxon>
        <taxon>Oxymonadida</taxon>
        <taxon>Streblomastigidae</taxon>
        <taxon>Streblomastix</taxon>
    </lineage>
</organism>
<dbReference type="SUPFAM" id="SSF54928">
    <property type="entry name" value="RNA-binding domain, RBD"/>
    <property type="match status" value="1"/>
</dbReference>
<protein>
    <recommendedName>
        <fullName evidence="1">RRM domain-containing protein</fullName>
    </recommendedName>
</protein>
<dbReference type="Gene3D" id="3.30.70.330">
    <property type="match status" value="1"/>
</dbReference>
<evidence type="ECO:0000313" key="2">
    <source>
        <dbReference type="EMBL" id="KAA6401036.1"/>
    </source>
</evidence>